<accession>A0A8J7VYE8</accession>
<dbReference type="InterPro" id="IPR000160">
    <property type="entry name" value="GGDEF_dom"/>
</dbReference>
<dbReference type="EMBL" id="JAGSND010000003">
    <property type="protein sequence ID" value="MBR0597407.1"/>
    <property type="molecule type" value="Genomic_DNA"/>
</dbReference>
<dbReference type="InterPro" id="IPR029787">
    <property type="entry name" value="Nucleotide_cyclase"/>
</dbReference>
<dbReference type="Gene3D" id="3.30.70.270">
    <property type="match status" value="1"/>
</dbReference>
<dbReference type="PANTHER" id="PTHR45138">
    <property type="entry name" value="REGULATORY COMPONENTS OF SENSORY TRANSDUCTION SYSTEM"/>
    <property type="match status" value="1"/>
</dbReference>
<evidence type="ECO:0000259" key="2">
    <source>
        <dbReference type="PROSITE" id="PS50887"/>
    </source>
</evidence>
<dbReference type="NCBIfam" id="TIGR00254">
    <property type="entry name" value="GGDEF"/>
    <property type="match status" value="1"/>
</dbReference>
<evidence type="ECO:0000256" key="1">
    <source>
        <dbReference type="SAM" id="Phobius"/>
    </source>
</evidence>
<proteinExistence type="predicted"/>
<feature type="transmembrane region" description="Helical" evidence="1">
    <location>
        <begin position="174"/>
        <end position="197"/>
    </location>
</feature>
<organism evidence="3 4">
    <name type="scientific">Sinanaerobacter chloroacetimidivorans</name>
    <dbReference type="NCBI Taxonomy" id="2818044"/>
    <lineage>
        <taxon>Bacteria</taxon>
        <taxon>Bacillati</taxon>
        <taxon>Bacillota</taxon>
        <taxon>Clostridia</taxon>
        <taxon>Peptostreptococcales</taxon>
        <taxon>Anaerovoracaceae</taxon>
        <taxon>Sinanaerobacter</taxon>
    </lineage>
</organism>
<dbReference type="SUPFAM" id="SSF55073">
    <property type="entry name" value="Nucleotide cyclase"/>
    <property type="match status" value="1"/>
</dbReference>
<dbReference type="Pfam" id="PF00990">
    <property type="entry name" value="GGDEF"/>
    <property type="match status" value="1"/>
</dbReference>
<keyword evidence="3" id="KW-0808">Transferase</keyword>
<dbReference type="GO" id="GO:0052621">
    <property type="term" value="F:diguanylate cyclase activity"/>
    <property type="evidence" value="ECO:0007669"/>
    <property type="project" value="UniProtKB-EC"/>
</dbReference>
<keyword evidence="3" id="KW-0548">Nucleotidyltransferase</keyword>
<feature type="transmembrane region" description="Helical" evidence="1">
    <location>
        <begin position="7"/>
        <end position="28"/>
    </location>
</feature>
<evidence type="ECO:0000313" key="3">
    <source>
        <dbReference type="EMBL" id="MBR0597407.1"/>
    </source>
</evidence>
<sequence>MIKNVNGIISIIMASLLLVIFILCTLFPGENLQFNTEPVTDLNEDWIYMEPDGTQLNLNLPARLKVEAGEKYAVRIWLDRDFSERKTLCIRTSMQTLQVLLDQDEIYSQGIEKPKSSITIPMASMWNLVRLPEDSDGKELTLIFSSPFSSFSGCVNPIVYGTKSAVLYDLLEKYWFGLFVSFLIMLIGFLLITVPLIVRTKDWALFYLGLFSVFISLWLLAESKMLQFFTGNQFIIGGLAYIMLSLFPIPMLLYIRETVVTRWKRIYFCLACAFLINTVLCTLLQITDIWGFFGSLVLTHILLITGIAFTVLSLVLEIIKFKNKNALGFACTISILFTFAAVEFYGFFSRNFTDVSTYVRMGLILYICILGLSSLHRWRDVINKSREAQFFERMAYQDILTGGKNRRAFDNDIEHYFSAGAAGLKDFRLVIFDTNDLKYINDKFGHVTGDEALRKSYDCIEKAFSLSGSCYRIGGDEFACILPRCNDECYQELLTAFRRLVKEIGSNTAYPFEIAVGSAVFDPHRDSGFQGFLNRTDQAMYENKESFPDLYLQYL</sequence>
<keyword evidence="4" id="KW-1185">Reference proteome</keyword>
<keyword evidence="1" id="KW-0472">Membrane</keyword>
<reference evidence="3" key="2">
    <citation type="submission" date="2021-04" db="EMBL/GenBank/DDBJ databases">
        <authorList>
            <person name="Liu J."/>
        </authorList>
    </citation>
    <scope>NUCLEOTIDE SEQUENCE</scope>
    <source>
        <strain evidence="3">BAD-6</strain>
    </source>
</reference>
<feature type="transmembrane region" description="Helical" evidence="1">
    <location>
        <begin position="327"/>
        <end position="346"/>
    </location>
</feature>
<dbReference type="PROSITE" id="PS50887">
    <property type="entry name" value="GGDEF"/>
    <property type="match status" value="1"/>
</dbReference>
<keyword evidence="1" id="KW-1133">Transmembrane helix</keyword>
<dbReference type="InterPro" id="IPR043128">
    <property type="entry name" value="Rev_trsase/Diguanyl_cyclase"/>
</dbReference>
<dbReference type="EC" id="2.7.7.65" evidence="3"/>
<feature type="transmembrane region" description="Helical" evidence="1">
    <location>
        <begin position="266"/>
        <end position="286"/>
    </location>
</feature>
<dbReference type="AlphaFoldDB" id="A0A8J7VYE8"/>
<evidence type="ECO:0000313" key="4">
    <source>
        <dbReference type="Proteomes" id="UP000675664"/>
    </source>
</evidence>
<dbReference type="CDD" id="cd01949">
    <property type="entry name" value="GGDEF"/>
    <property type="match status" value="1"/>
</dbReference>
<feature type="transmembrane region" description="Helical" evidence="1">
    <location>
        <begin position="358"/>
        <end position="376"/>
    </location>
</feature>
<dbReference type="InterPro" id="IPR050469">
    <property type="entry name" value="Diguanylate_Cyclase"/>
</dbReference>
<dbReference type="Proteomes" id="UP000675664">
    <property type="component" value="Unassembled WGS sequence"/>
</dbReference>
<dbReference type="SMART" id="SM00267">
    <property type="entry name" value="GGDEF"/>
    <property type="match status" value="1"/>
</dbReference>
<feature type="transmembrane region" description="Helical" evidence="1">
    <location>
        <begin position="233"/>
        <end position="254"/>
    </location>
</feature>
<feature type="transmembrane region" description="Helical" evidence="1">
    <location>
        <begin position="292"/>
        <end position="315"/>
    </location>
</feature>
<dbReference type="RefSeq" id="WP_227017541.1">
    <property type="nucleotide sequence ID" value="NZ_JAGSND010000003.1"/>
</dbReference>
<protein>
    <submittedName>
        <fullName evidence="3">Diguanylate cyclase</fullName>
        <ecNumber evidence="3">2.7.7.65</ecNumber>
    </submittedName>
</protein>
<reference evidence="3" key="1">
    <citation type="submission" date="2021-04" db="EMBL/GenBank/DDBJ databases">
        <title>Sinoanaerobacter chloroacetimidivorans sp. nov., an obligate anaerobic bacterium isolated from anaerobic sludge.</title>
        <authorList>
            <person name="Bao Y."/>
        </authorList>
    </citation>
    <scope>NUCLEOTIDE SEQUENCE</scope>
    <source>
        <strain evidence="3">BAD-6</strain>
    </source>
</reference>
<dbReference type="PANTHER" id="PTHR45138:SF9">
    <property type="entry name" value="DIGUANYLATE CYCLASE DGCM-RELATED"/>
    <property type="match status" value="1"/>
</dbReference>
<feature type="transmembrane region" description="Helical" evidence="1">
    <location>
        <begin position="204"/>
        <end position="221"/>
    </location>
</feature>
<name>A0A8J7VYE8_9FIRM</name>
<comment type="caution">
    <text evidence="3">The sequence shown here is derived from an EMBL/GenBank/DDBJ whole genome shotgun (WGS) entry which is preliminary data.</text>
</comment>
<feature type="domain" description="GGDEF" evidence="2">
    <location>
        <begin position="425"/>
        <end position="555"/>
    </location>
</feature>
<keyword evidence="1" id="KW-0812">Transmembrane</keyword>
<gene>
    <name evidence="3" type="ORF">KCX82_05960</name>
</gene>